<dbReference type="STRING" id="574087.Acear_2168"/>
<keyword evidence="7" id="KW-1185">Reference proteome</keyword>
<dbReference type="CAZy" id="GT9">
    <property type="family name" value="Glycosyltransferase Family 9"/>
</dbReference>
<protein>
    <recommendedName>
        <fullName evidence="4">lipopolysaccharide heptosyltransferase II</fullName>
        <ecNumber evidence="4">2.4.99.24</ecNumber>
    </recommendedName>
</protein>
<evidence type="ECO:0000256" key="4">
    <source>
        <dbReference type="ARBA" id="ARBA00044042"/>
    </source>
</evidence>
<dbReference type="Proteomes" id="UP000001661">
    <property type="component" value="Chromosome"/>
</dbReference>
<dbReference type="PANTHER" id="PTHR30160:SF1">
    <property type="entry name" value="LIPOPOLYSACCHARIDE 1,2-N-ACETYLGLUCOSAMINETRANSFERASE-RELATED"/>
    <property type="match status" value="1"/>
</dbReference>
<dbReference type="KEGG" id="aar:Acear_2168"/>
<sequence>MEAEVREPERIVVIDLLYMGDLLFATPFFRNLRQKYPEAKIDLIVNANFYDIIEDNPHFDEVYAYDKDWSITKSIQFARQLRSNDYDLGLNIHGNWRTAILLRIINPDYNVGYGTKGRGIWLDRSLVSSENKHMVEVYLDFLRELGFSGLDDKGLELEIDPQAEESMEEFLASQGITEAERLVGLNTGGSWPTKQWMQEGFAQLADRLRWDYDSRVIFFGGPGDVERVEEIAAQMETEPVIAAGKTGLKELAALASFCDLFISGDTGPVHVAAAVGTPTIAIFGPSDETKYQPYGDQHQVVKTELNCRPCGEHHCPEEHHNCMADITVEDILEIVEEGM</sequence>
<dbReference type="Pfam" id="PF01075">
    <property type="entry name" value="Glyco_transf_9"/>
    <property type="match status" value="1"/>
</dbReference>
<dbReference type="HOGENOM" id="CLU_038371_0_0_9"/>
<dbReference type="PANTHER" id="PTHR30160">
    <property type="entry name" value="TETRAACYLDISACCHARIDE 4'-KINASE-RELATED"/>
    <property type="match status" value="1"/>
</dbReference>
<dbReference type="CDD" id="cd03789">
    <property type="entry name" value="GT9_LPS_heptosyltransferase"/>
    <property type="match status" value="1"/>
</dbReference>
<evidence type="ECO:0000256" key="5">
    <source>
        <dbReference type="ARBA" id="ARBA00047503"/>
    </source>
</evidence>
<dbReference type="GO" id="GO:0009244">
    <property type="term" value="P:lipopolysaccharide core region biosynthetic process"/>
    <property type="evidence" value="ECO:0007669"/>
    <property type="project" value="TreeGrafter"/>
</dbReference>
<dbReference type="InterPro" id="IPR011910">
    <property type="entry name" value="RfaF"/>
</dbReference>
<dbReference type="InterPro" id="IPR002201">
    <property type="entry name" value="Glyco_trans_9"/>
</dbReference>
<reference evidence="6 7" key="1">
    <citation type="journal article" date="2010" name="Stand. Genomic Sci.">
        <title>Complete genome sequence of Acetohalobium arabaticum type strain (Z-7288).</title>
        <authorList>
            <person name="Sikorski J."/>
            <person name="Lapidus A."/>
            <person name="Chertkov O."/>
            <person name="Lucas S."/>
            <person name="Copeland A."/>
            <person name="Glavina Del Rio T."/>
            <person name="Nolan M."/>
            <person name="Tice H."/>
            <person name="Cheng J.F."/>
            <person name="Han C."/>
            <person name="Brambilla E."/>
            <person name="Pitluck S."/>
            <person name="Liolios K."/>
            <person name="Ivanova N."/>
            <person name="Mavromatis K."/>
            <person name="Mikhailova N."/>
            <person name="Pati A."/>
            <person name="Bruce D."/>
            <person name="Detter C."/>
            <person name="Tapia R."/>
            <person name="Goodwin L."/>
            <person name="Chen A."/>
            <person name="Palaniappan K."/>
            <person name="Land M."/>
            <person name="Hauser L."/>
            <person name="Chang Y.J."/>
            <person name="Jeffries C.D."/>
            <person name="Rohde M."/>
            <person name="Goker M."/>
            <person name="Spring S."/>
            <person name="Woyke T."/>
            <person name="Bristow J."/>
            <person name="Eisen J.A."/>
            <person name="Markowitz V."/>
            <person name="Hugenholtz P."/>
            <person name="Kyrpides N.C."/>
            <person name="Klenk H.P."/>
        </authorList>
    </citation>
    <scope>NUCLEOTIDE SEQUENCE [LARGE SCALE GENOMIC DNA]</scope>
    <source>
        <strain evidence="7">ATCC 49924 / DSM 5501 / Z-7288</strain>
    </source>
</reference>
<dbReference type="GO" id="GO:0005829">
    <property type="term" value="C:cytosol"/>
    <property type="evidence" value="ECO:0007669"/>
    <property type="project" value="TreeGrafter"/>
</dbReference>
<accession>D9QTT3</accession>
<dbReference type="AlphaFoldDB" id="D9QTT3"/>
<comment type="similarity">
    <text evidence="3">Belongs to the glycosyltransferase 9 family.</text>
</comment>
<evidence type="ECO:0000256" key="1">
    <source>
        <dbReference type="ARBA" id="ARBA00022676"/>
    </source>
</evidence>
<keyword evidence="1" id="KW-0328">Glycosyltransferase</keyword>
<evidence type="ECO:0000313" key="6">
    <source>
        <dbReference type="EMBL" id="ADL13654.1"/>
    </source>
</evidence>
<dbReference type="OrthoDB" id="9797795at2"/>
<name>D9QTT3_ACEAZ</name>
<gene>
    <name evidence="6" type="ordered locus">Acear_2168</name>
</gene>
<dbReference type="eggNOG" id="COG0859">
    <property type="taxonomic scope" value="Bacteria"/>
</dbReference>
<evidence type="ECO:0000313" key="7">
    <source>
        <dbReference type="Proteomes" id="UP000001661"/>
    </source>
</evidence>
<dbReference type="Gene3D" id="3.40.50.2000">
    <property type="entry name" value="Glycogen Phosphorylase B"/>
    <property type="match status" value="2"/>
</dbReference>
<dbReference type="EMBL" id="CP002105">
    <property type="protein sequence ID" value="ADL13654.1"/>
    <property type="molecule type" value="Genomic_DNA"/>
</dbReference>
<keyword evidence="2 6" id="KW-0808">Transferase</keyword>
<dbReference type="NCBIfam" id="TIGR02195">
    <property type="entry name" value="heptsyl_trn_II"/>
    <property type="match status" value="1"/>
</dbReference>
<comment type="catalytic activity">
    <reaction evidence="5">
        <text>an L-alpha-D-Hep-(1-&gt;5)-[alpha-Kdo-(2-&gt;4)]-alpha-Kdo-(2-&gt;6)-lipid A + ADP-L-glycero-beta-D-manno-heptose = an L-alpha-D-Hep-(1-&gt;3)-L-alpha-D-Hep-(1-&gt;5)-[alpha-Kdo-(2-&gt;4)]-alpha-Kdo-(2-&gt;6)-lipid A + ADP + H(+)</text>
        <dbReference type="Rhea" id="RHEA:74071"/>
        <dbReference type="ChEBI" id="CHEBI:15378"/>
        <dbReference type="ChEBI" id="CHEBI:61506"/>
        <dbReference type="ChEBI" id="CHEBI:193068"/>
        <dbReference type="ChEBI" id="CHEBI:193069"/>
        <dbReference type="ChEBI" id="CHEBI:456216"/>
        <dbReference type="EC" id="2.4.99.24"/>
    </reaction>
</comment>
<dbReference type="EC" id="2.4.99.24" evidence="4"/>
<evidence type="ECO:0000256" key="2">
    <source>
        <dbReference type="ARBA" id="ARBA00022679"/>
    </source>
</evidence>
<organism evidence="6 7">
    <name type="scientific">Acetohalobium arabaticum (strain ATCC 49924 / DSM 5501 / Z-7288)</name>
    <dbReference type="NCBI Taxonomy" id="574087"/>
    <lineage>
        <taxon>Bacteria</taxon>
        <taxon>Bacillati</taxon>
        <taxon>Bacillota</taxon>
        <taxon>Clostridia</taxon>
        <taxon>Halanaerobiales</taxon>
        <taxon>Halobacteroidaceae</taxon>
        <taxon>Acetohalobium</taxon>
    </lineage>
</organism>
<dbReference type="InterPro" id="IPR051199">
    <property type="entry name" value="LPS_LOS_Heptosyltrfase"/>
</dbReference>
<dbReference type="GO" id="GO:0008713">
    <property type="term" value="F:ADP-heptose-lipopolysaccharide heptosyltransferase activity"/>
    <property type="evidence" value="ECO:0007669"/>
    <property type="project" value="UniProtKB-EC"/>
</dbReference>
<evidence type="ECO:0000256" key="3">
    <source>
        <dbReference type="ARBA" id="ARBA00043995"/>
    </source>
</evidence>
<dbReference type="RefSeq" id="WP_013279095.1">
    <property type="nucleotide sequence ID" value="NC_014378.1"/>
</dbReference>
<dbReference type="SUPFAM" id="SSF53756">
    <property type="entry name" value="UDP-Glycosyltransferase/glycogen phosphorylase"/>
    <property type="match status" value="1"/>
</dbReference>
<proteinExistence type="inferred from homology"/>